<evidence type="ECO:0000256" key="11">
    <source>
        <dbReference type="SAM" id="MobiDB-lite"/>
    </source>
</evidence>
<evidence type="ECO:0000256" key="7">
    <source>
        <dbReference type="ARBA" id="ARBA00023054"/>
    </source>
</evidence>
<dbReference type="Proteomes" id="UP000824782">
    <property type="component" value="Unassembled WGS sequence"/>
</dbReference>
<proteinExistence type="predicted"/>
<dbReference type="GO" id="GO:0005813">
    <property type="term" value="C:centrosome"/>
    <property type="evidence" value="ECO:0007669"/>
    <property type="project" value="TreeGrafter"/>
</dbReference>
<evidence type="ECO:0000256" key="2">
    <source>
        <dbReference type="ARBA" id="ARBA00004186"/>
    </source>
</evidence>
<comment type="caution">
    <text evidence="12">The sequence shown here is derived from an EMBL/GenBank/DDBJ whole genome shotgun (WGS) entry which is preliminary data.</text>
</comment>
<dbReference type="EMBL" id="WNYA01059659">
    <property type="protein sequence ID" value="KAG8535688.1"/>
    <property type="molecule type" value="Genomic_DNA"/>
</dbReference>
<keyword evidence="7" id="KW-0175">Coiled coil</keyword>
<evidence type="ECO:0000313" key="13">
    <source>
        <dbReference type="Proteomes" id="UP000824782"/>
    </source>
</evidence>
<dbReference type="GO" id="GO:0051301">
    <property type="term" value="P:cell division"/>
    <property type="evidence" value="ECO:0007669"/>
    <property type="project" value="UniProtKB-KW"/>
</dbReference>
<evidence type="ECO:0000256" key="5">
    <source>
        <dbReference type="ARBA" id="ARBA00022618"/>
    </source>
</evidence>
<evidence type="ECO:0000313" key="12">
    <source>
        <dbReference type="EMBL" id="KAG8535688.1"/>
    </source>
</evidence>
<sequence length="124" mass="14338">AHRHEIHKSKNHSLAQWELKKRALRKEWRRQNGGTPDPLEDRRLGLMMEILSDQYQMKDVLERSDRAMAVVKDLFGDAPRRHTGFPYVTMAPSCDLDTSRGPITQKKDPPTRLSVLSESIMDSQ</sequence>
<name>A0AAV6YNV1_ENGPU</name>
<reference evidence="12" key="1">
    <citation type="thesis" date="2020" institute="ProQuest LLC" country="789 East Eisenhower Parkway, Ann Arbor, MI, USA">
        <title>Comparative Genomics and Chromosome Evolution.</title>
        <authorList>
            <person name="Mudd A.B."/>
        </authorList>
    </citation>
    <scope>NUCLEOTIDE SEQUENCE</scope>
    <source>
        <strain evidence="12">237g6f4</strain>
        <tissue evidence="12">Blood</tissue>
    </source>
</reference>
<evidence type="ECO:0000256" key="1">
    <source>
        <dbReference type="ARBA" id="ARBA00004114"/>
    </source>
</evidence>
<dbReference type="PANTHER" id="PTHR31167">
    <property type="entry name" value="SPINDLE AND CENTRIOLE ASSOCIATED PROTEIN 1 SPICE1"/>
    <property type="match status" value="1"/>
</dbReference>
<keyword evidence="13" id="KW-1185">Reference proteome</keyword>
<feature type="non-terminal residue" evidence="12">
    <location>
        <position position="1"/>
    </location>
</feature>
<evidence type="ECO:0000256" key="9">
    <source>
        <dbReference type="ARBA" id="ARBA00023306"/>
    </source>
</evidence>
<comment type="subcellular location">
    <subcellularLocation>
        <location evidence="1">Cytoplasm</location>
        <location evidence="1">Cytoskeleton</location>
        <location evidence="1">Microtubule organizing center</location>
        <location evidence="1">Centrosome</location>
        <location evidence="1">Centriole</location>
    </subcellularLocation>
    <subcellularLocation>
        <location evidence="2">Cytoplasm</location>
        <location evidence="2">Cytoskeleton</location>
        <location evidence="2">Spindle</location>
    </subcellularLocation>
</comment>
<accession>A0AAV6YNV1</accession>
<dbReference type="GO" id="GO:0005814">
    <property type="term" value="C:centriole"/>
    <property type="evidence" value="ECO:0007669"/>
    <property type="project" value="UniProtKB-SubCell"/>
</dbReference>
<keyword evidence="5" id="KW-0132">Cell division</keyword>
<dbReference type="GO" id="GO:0090307">
    <property type="term" value="P:mitotic spindle assembly"/>
    <property type="evidence" value="ECO:0007669"/>
    <property type="project" value="InterPro"/>
</dbReference>
<dbReference type="AlphaFoldDB" id="A0AAV6YNV1"/>
<evidence type="ECO:0000256" key="6">
    <source>
        <dbReference type="ARBA" id="ARBA00022776"/>
    </source>
</evidence>
<dbReference type="GO" id="GO:0005819">
    <property type="term" value="C:spindle"/>
    <property type="evidence" value="ECO:0007669"/>
    <property type="project" value="UniProtKB-SubCell"/>
</dbReference>
<dbReference type="Pfam" id="PF15678">
    <property type="entry name" value="SPICE"/>
    <property type="match status" value="1"/>
</dbReference>
<feature type="region of interest" description="Disordered" evidence="11">
    <location>
        <begin position="95"/>
        <end position="124"/>
    </location>
</feature>
<feature type="non-terminal residue" evidence="12">
    <location>
        <position position="124"/>
    </location>
</feature>
<dbReference type="GO" id="GO:0046599">
    <property type="term" value="P:regulation of centriole replication"/>
    <property type="evidence" value="ECO:0007669"/>
    <property type="project" value="TreeGrafter"/>
</dbReference>
<keyword evidence="4" id="KW-0963">Cytoplasm</keyword>
<feature type="compositionally biased region" description="Polar residues" evidence="11">
    <location>
        <begin position="114"/>
        <end position="124"/>
    </location>
</feature>
<organism evidence="12 13">
    <name type="scientific">Engystomops pustulosus</name>
    <name type="common">Tungara frog</name>
    <name type="synonym">Physalaemus pustulosus</name>
    <dbReference type="NCBI Taxonomy" id="76066"/>
    <lineage>
        <taxon>Eukaryota</taxon>
        <taxon>Metazoa</taxon>
        <taxon>Chordata</taxon>
        <taxon>Craniata</taxon>
        <taxon>Vertebrata</taxon>
        <taxon>Euteleostomi</taxon>
        <taxon>Amphibia</taxon>
        <taxon>Batrachia</taxon>
        <taxon>Anura</taxon>
        <taxon>Neobatrachia</taxon>
        <taxon>Hyloidea</taxon>
        <taxon>Leptodactylidae</taxon>
        <taxon>Leiuperinae</taxon>
        <taxon>Engystomops</taxon>
    </lineage>
</organism>
<dbReference type="GO" id="GO:0051310">
    <property type="term" value="P:metaphase chromosome alignment"/>
    <property type="evidence" value="ECO:0007669"/>
    <property type="project" value="TreeGrafter"/>
</dbReference>
<keyword evidence="8" id="KW-0206">Cytoskeleton</keyword>
<protein>
    <recommendedName>
        <fullName evidence="3">Spindle and centriole-associated protein 1</fullName>
    </recommendedName>
    <alternativeName>
        <fullName evidence="10">Coiled-coil domain-containing protein 52</fullName>
    </alternativeName>
</protein>
<evidence type="ECO:0000256" key="8">
    <source>
        <dbReference type="ARBA" id="ARBA00023212"/>
    </source>
</evidence>
<dbReference type="InterPro" id="IPR031387">
    <property type="entry name" value="SPICE1"/>
</dbReference>
<evidence type="ECO:0000256" key="10">
    <source>
        <dbReference type="ARBA" id="ARBA00030722"/>
    </source>
</evidence>
<keyword evidence="9" id="KW-0131">Cell cycle</keyword>
<evidence type="ECO:0000256" key="4">
    <source>
        <dbReference type="ARBA" id="ARBA00022490"/>
    </source>
</evidence>
<gene>
    <name evidence="12" type="ORF">GDO81_027968</name>
</gene>
<dbReference type="PANTHER" id="PTHR31167:SF3">
    <property type="entry name" value="SPINDLE AND CENTRIOLE-ASSOCIATED PROTEIN 1"/>
    <property type="match status" value="1"/>
</dbReference>
<evidence type="ECO:0000256" key="3">
    <source>
        <dbReference type="ARBA" id="ARBA00018313"/>
    </source>
</evidence>
<keyword evidence="6" id="KW-0498">Mitosis</keyword>